<dbReference type="PANTHER" id="PTHR30290">
    <property type="entry name" value="PERIPLASMIC BINDING COMPONENT OF ABC TRANSPORTER"/>
    <property type="match status" value="1"/>
</dbReference>
<dbReference type="Gene3D" id="3.90.76.10">
    <property type="entry name" value="Dipeptide-binding Protein, Domain 1"/>
    <property type="match status" value="1"/>
</dbReference>
<evidence type="ECO:0000256" key="5">
    <source>
        <dbReference type="SAM" id="SignalP"/>
    </source>
</evidence>
<dbReference type="GO" id="GO:0030313">
    <property type="term" value="C:cell envelope"/>
    <property type="evidence" value="ECO:0007669"/>
    <property type="project" value="UniProtKB-SubCell"/>
</dbReference>
<dbReference type="Proteomes" id="UP000542210">
    <property type="component" value="Unassembled WGS sequence"/>
</dbReference>
<name>A0A7W7GBC7_9ACTN</name>
<keyword evidence="4 5" id="KW-0732">Signal</keyword>
<dbReference type="GO" id="GO:1904680">
    <property type="term" value="F:peptide transmembrane transporter activity"/>
    <property type="evidence" value="ECO:0007669"/>
    <property type="project" value="TreeGrafter"/>
</dbReference>
<dbReference type="Pfam" id="PF00496">
    <property type="entry name" value="SBP_bac_5"/>
    <property type="match status" value="1"/>
</dbReference>
<keyword evidence="8" id="KW-1185">Reference proteome</keyword>
<feature type="chain" id="PRO_5039102285" evidence="5">
    <location>
        <begin position="30"/>
        <end position="539"/>
    </location>
</feature>
<dbReference type="GO" id="GO:0042597">
    <property type="term" value="C:periplasmic space"/>
    <property type="evidence" value="ECO:0007669"/>
    <property type="project" value="UniProtKB-ARBA"/>
</dbReference>
<dbReference type="PROSITE" id="PS51257">
    <property type="entry name" value="PROKAR_LIPOPROTEIN"/>
    <property type="match status" value="1"/>
</dbReference>
<keyword evidence="3" id="KW-0813">Transport</keyword>
<evidence type="ECO:0000313" key="8">
    <source>
        <dbReference type="Proteomes" id="UP000542210"/>
    </source>
</evidence>
<accession>A0A7W7GBC7</accession>
<feature type="domain" description="Solute-binding protein family 5" evidence="6">
    <location>
        <begin position="94"/>
        <end position="452"/>
    </location>
</feature>
<dbReference type="Gene3D" id="3.40.190.10">
    <property type="entry name" value="Periplasmic binding protein-like II"/>
    <property type="match status" value="1"/>
</dbReference>
<gene>
    <name evidence="7" type="ORF">BJ982_004199</name>
</gene>
<protein>
    <submittedName>
        <fullName evidence="7">Peptide/nickel transport system substrate-binding protein</fullName>
    </submittedName>
</protein>
<comment type="caution">
    <text evidence="7">The sequence shown here is derived from an EMBL/GenBank/DDBJ whole genome shotgun (WGS) entry which is preliminary data.</text>
</comment>
<dbReference type="InterPro" id="IPR030678">
    <property type="entry name" value="Peptide/Ni-bd"/>
</dbReference>
<organism evidence="7 8">
    <name type="scientific">Sphaerisporangium siamense</name>
    <dbReference type="NCBI Taxonomy" id="795645"/>
    <lineage>
        <taxon>Bacteria</taxon>
        <taxon>Bacillati</taxon>
        <taxon>Actinomycetota</taxon>
        <taxon>Actinomycetes</taxon>
        <taxon>Streptosporangiales</taxon>
        <taxon>Streptosporangiaceae</taxon>
        <taxon>Sphaerisporangium</taxon>
    </lineage>
</organism>
<evidence type="ECO:0000256" key="3">
    <source>
        <dbReference type="ARBA" id="ARBA00022448"/>
    </source>
</evidence>
<dbReference type="InterPro" id="IPR039424">
    <property type="entry name" value="SBP_5"/>
</dbReference>
<dbReference type="GO" id="GO:0015833">
    <property type="term" value="P:peptide transport"/>
    <property type="evidence" value="ECO:0007669"/>
    <property type="project" value="TreeGrafter"/>
</dbReference>
<sequence>MATRMRRRPARQARAALLPVLLTGALSLAACSGGGTSTTPAQSAGGTASKTLVMDASFTLKTADPGRNYEPTGLIIGKALYDTLLTFEGSDVTKPVPALAESYEQSSDGKTLTLKLRQGATFSDGSPVTADDVVFSLNRVRDLKGNPSFLLDGVKVAKTDDTTVALTSETPKPALPFILPNPALGILNSKVVKANGGAEDSSDKAEQYLNGASAGSGPYTLQSFNAQSQVVLTANPKYWGQKKPTYGKVVLRNVESATQKLNVQRGDSQVALDLSGDQIKTVSGSQQTTKTASANMVFLLANQDTAVSRTSSNPKIVEAVRKGIDYQGLLELAGEGSVQAPGVIPTMLLGALPPDQAVKRDVEGAKAAVAASGVSNPTLKLEYPSDLTLQGLSFQPFAERIQANLKEVGITVDLAPAPVATALENYRKGKEELGLWYWGPDYPDPTDYLVFLPGNTVGLRSGWKKGADKALEELGDKAAVTIGDDARKQLYTDIQTKLNATGPFVPLIQPSQNIVTAASVTGLAFHPVWTVDVAALGAK</sequence>
<dbReference type="AlphaFoldDB" id="A0A7W7GBC7"/>
<dbReference type="RefSeq" id="WP_184882578.1">
    <property type="nucleotide sequence ID" value="NZ_BOOV01000005.1"/>
</dbReference>
<dbReference type="GO" id="GO:0043190">
    <property type="term" value="C:ATP-binding cassette (ABC) transporter complex"/>
    <property type="evidence" value="ECO:0007669"/>
    <property type="project" value="InterPro"/>
</dbReference>
<dbReference type="InterPro" id="IPR000914">
    <property type="entry name" value="SBP_5_dom"/>
</dbReference>
<evidence type="ECO:0000256" key="1">
    <source>
        <dbReference type="ARBA" id="ARBA00004196"/>
    </source>
</evidence>
<feature type="signal peptide" evidence="5">
    <location>
        <begin position="1"/>
        <end position="29"/>
    </location>
</feature>
<comment type="subcellular location">
    <subcellularLocation>
        <location evidence="1">Cell envelope</location>
    </subcellularLocation>
</comment>
<dbReference type="Gene3D" id="3.10.105.10">
    <property type="entry name" value="Dipeptide-binding Protein, Domain 3"/>
    <property type="match status" value="1"/>
</dbReference>
<dbReference type="SUPFAM" id="SSF53850">
    <property type="entry name" value="Periplasmic binding protein-like II"/>
    <property type="match status" value="1"/>
</dbReference>
<evidence type="ECO:0000313" key="7">
    <source>
        <dbReference type="EMBL" id="MBB4702655.1"/>
    </source>
</evidence>
<dbReference type="PIRSF" id="PIRSF002741">
    <property type="entry name" value="MppA"/>
    <property type="match status" value="1"/>
</dbReference>
<evidence type="ECO:0000256" key="2">
    <source>
        <dbReference type="ARBA" id="ARBA00005695"/>
    </source>
</evidence>
<dbReference type="PANTHER" id="PTHR30290:SF10">
    <property type="entry name" value="PERIPLASMIC OLIGOPEPTIDE-BINDING PROTEIN-RELATED"/>
    <property type="match status" value="1"/>
</dbReference>
<comment type="similarity">
    <text evidence="2">Belongs to the bacterial solute-binding protein 5 family.</text>
</comment>
<evidence type="ECO:0000259" key="6">
    <source>
        <dbReference type="Pfam" id="PF00496"/>
    </source>
</evidence>
<dbReference type="CDD" id="cd08512">
    <property type="entry name" value="PBP2_NikA_DppA_OppA_like_7"/>
    <property type="match status" value="1"/>
</dbReference>
<evidence type="ECO:0000256" key="4">
    <source>
        <dbReference type="ARBA" id="ARBA00022729"/>
    </source>
</evidence>
<dbReference type="EMBL" id="JACHND010000001">
    <property type="protein sequence ID" value="MBB4702655.1"/>
    <property type="molecule type" value="Genomic_DNA"/>
</dbReference>
<reference evidence="7 8" key="1">
    <citation type="submission" date="2020-08" db="EMBL/GenBank/DDBJ databases">
        <title>Sequencing the genomes of 1000 actinobacteria strains.</title>
        <authorList>
            <person name="Klenk H.-P."/>
        </authorList>
    </citation>
    <scope>NUCLEOTIDE SEQUENCE [LARGE SCALE GENOMIC DNA]</scope>
    <source>
        <strain evidence="7 8">DSM 45784</strain>
    </source>
</reference>
<proteinExistence type="inferred from homology"/>